<feature type="signal peptide" evidence="2">
    <location>
        <begin position="1"/>
        <end position="17"/>
    </location>
</feature>
<dbReference type="InterPro" id="IPR002909">
    <property type="entry name" value="IPT_dom"/>
</dbReference>
<sequence length="1279" mass="139295">MALFLRFLSCKLPYTSGAEVYSVSPRYGSLCGETRILINGAGFSQNKMEEGNQVQLVSATTSYDCVVNKDGTMESMIMCFTVPGMVEGVYDVKVTVDGVLIPIENMCQPRTPASDKCQFEVRFENTPLIRSVDPVAFPPGPESTLTMESRIFTNIHGTYTLDNGTRSSGFVAETSIHRVYAGPLLCDVYRNMDELYGIQLDSENSNYGHIKCRYQGNYVGNSNASFIVGDGPYGRSCRNLDTLLVSITKEIYQFQTYAVITGISPSMGSTAGGTTLIISGNYFTASQENTKVYTGDVPCRITSMTSTEIQCITAPKPENLTSYFCGNRGLVLEVWTSQSKPYHELGDIESLTSTDAGYSVHQIGQSFFSHSATNYVSRTQGFFVAPYTGEYSFRIRSADVSSLRLSPNSDPANKVEIAKCESTCFEYWSSPSQISDRLSMTEHQRYYLEILHSFGSSGKPLVEVAASYYNVPFTNQTTGLVDMEHQLVKVTSTVVREVQQIKIEETTPVGEKVHEVQVIEVHEQSEGFTDATFRLGLYGVYTEPLSTKSTPAELAYAIRNLPWYINGEDTISVHREESTTPEFKVSFEVEFLSKRGDIPMLEYMVAEGSLGETLGIQVTEKVKGNPDHNVFVLEMAGIVSPVFLQSDSTQEAISRVDEMFTTRCPRFLGKTGTVHYAYESGRGNGGGEFVDDREAFCGRGLVKNPTYLYTDSNGFHLGSSLNTICFGYYGAIEDSLTLKYSYMDETMTMVENKYTTFTVPFGEESDEWKYTCFDLQEALSSFINNGQLFKVQYIKVKRAGDIFIDEVYIGNGPSTKDLENVNLMRLKPVMPNGHRIHYIQGANTTVDSVYSLTITFIPVECGHDFPLFNVVSEQSNGFNVDVERLSAASPPVSGTFTLSFEGQQSLAIHPNVTAEEFKEILMTSIPSMGEIYTYKHGDCANFILSVAFLSNPGDLETIQFTSQLSGNDVTMAVETQVDGNLNLDPIQGDMLCTYSNLPQVTVSVNDIPSQCNVTPPATGCSFQWGAASTPTINSCSQTTSAITISGSGFSTSTNNTVVTVQGQNFPVDTASESTITCSIPPQTPAGFFPVQVTITDKGKATLAPGASCDFSTDFKPITGVNPSSCGLGGGCLMTINGGGFSADSSVTVGSKSCEINTVNYDQIQCVAPSLTTSGAVDVEVSATNGQSVVSSMDYMSAPQVDENSIALSEEAHDGKPVHLLTFSASGLVNTSNVKLFIQDREAITLSITPGFFLAAKVDLLSPGTHSVNLLTESGYALDR</sequence>
<dbReference type="SMART" id="SM00429">
    <property type="entry name" value="IPT"/>
    <property type="match status" value="2"/>
</dbReference>
<dbReference type="CDD" id="cd00603">
    <property type="entry name" value="IPT_PCSR"/>
    <property type="match status" value="4"/>
</dbReference>
<reference evidence="5" key="1">
    <citation type="submission" date="2025-08" db="UniProtKB">
        <authorList>
            <consortium name="RefSeq"/>
        </authorList>
    </citation>
    <scope>IDENTIFICATION</scope>
    <source>
        <tissue evidence="5">Whole sample</tissue>
    </source>
</reference>
<name>A0A8B8D484_CRAVI</name>
<dbReference type="Pfam" id="PF01833">
    <property type="entry name" value="TIG"/>
    <property type="match status" value="4"/>
</dbReference>
<evidence type="ECO:0000313" key="5">
    <source>
        <dbReference type="RefSeq" id="XP_022322903.1"/>
    </source>
</evidence>
<accession>A0A8B8D484</accession>
<dbReference type="PROSITE" id="PS51820">
    <property type="entry name" value="PA14"/>
    <property type="match status" value="1"/>
</dbReference>
<dbReference type="GeneID" id="111124345"/>
<dbReference type="PANTHER" id="PTHR46769">
    <property type="entry name" value="POLYCYSTIC KIDNEY AND HEPATIC DISEASE 1 (AUTOSOMAL RECESSIVE)-LIKE 1"/>
    <property type="match status" value="1"/>
</dbReference>
<dbReference type="SUPFAM" id="SSF81296">
    <property type="entry name" value="E set domains"/>
    <property type="match status" value="4"/>
</dbReference>
<dbReference type="Proteomes" id="UP000694844">
    <property type="component" value="Chromosome 3"/>
</dbReference>
<keyword evidence="1 2" id="KW-0732">Signal</keyword>
<dbReference type="OrthoDB" id="6147181at2759"/>
<dbReference type="PANTHER" id="PTHR46769:SF2">
    <property type="entry name" value="FIBROCYSTIN-L ISOFORM 2 PRECURSOR-RELATED"/>
    <property type="match status" value="1"/>
</dbReference>
<dbReference type="InterPro" id="IPR052387">
    <property type="entry name" value="Fibrocystin"/>
</dbReference>
<evidence type="ECO:0000313" key="4">
    <source>
        <dbReference type="Proteomes" id="UP000694844"/>
    </source>
</evidence>
<dbReference type="Gene3D" id="2.60.40.10">
    <property type="entry name" value="Immunoglobulins"/>
    <property type="match status" value="4"/>
</dbReference>
<gene>
    <name evidence="5" type="primary">LOC111124345</name>
</gene>
<feature type="domain" description="PA14" evidence="3">
    <location>
        <begin position="325"/>
        <end position="480"/>
    </location>
</feature>
<protein>
    <submittedName>
        <fullName evidence="5">Fibrocystin-L-like</fullName>
    </submittedName>
</protein>
<proteinExistence type="predicted"/>
<feature type="chain" id="PRO_5034581840" evidence="2">
    <location>
        <begin position="18"/>
        <end position="1279"/>
    </location>
</feature>
<dbReference type="RefSeq" id="XP_022322903.1">
    <property type="nucleotide sequence ID" value="XM_022467195.1"/>
</dbReference>
<organism evidence="4 5">
    <name type="scientific">Crassostrea virginica</name>
    <name type="common">Eastern oyster</name>
    <dbReference type="NCBI Taxonomy" id="6565"/>
    <lineage>
        <taxon>Eukaryota</taxon>
        <taxon>Metazoa</taxon>
        <taxon>Spiralia</taxon>
        <taxon>Lophotrochozoa</taxon>
        <taxon>Mollusca</taxon>
        <taxon>Bivalvia</taxon>
        <taxon>Autobranchia</taxon>
        <taxon>Pteriomorphia</taxon>
        <taxon>Ostreida</taxon>
        <taxon>Ostreoidea</taxon>
        <taxon>Ostreidae</taxon>
        <taxon>Crassostrea</taxon>
    </lineage>
</organism>
<keyword evidence="4" id="KW-1185">Reference proteome</keyword>
<evidence type="ECO:0000256" key="1">
    <source>
        <dbReference type="ARBA" id="ARBA00022729"/>
    </source>
</evidence>
<dbReference type="InterPro" id="IPR014756">
    <property type="entry name" value="Ig_E-set"/>
</dbReference>
<dbReference type="InterPro" id="IPR013783">
    <property type="entry name" value="Ig-like_fold"/>
</dbReference>
<evidence type="ECO:0000256" key="2">
    <source>
        <dbReference type="SAM" id="SignalP"/>
    </source>
</evidence>
<dbReference type="KEGG" id="cvn:111124345"/>
<evidence type="ECO:0000259" key="3">
    <source>
        <dbReference type="PROSITE" id="PS51820"/>
    </source>
</evidence>
<dbReference type="AlphaFoldDB" id="A0A8B8D484"/>
<dbReference type="InterPro" id="IPR037524">
    <property type="entry name" value="PA14/GLEYA"/>
</dbReference>